<dbReference type="OrthoDB" id="22256at10239"/>
<dbReference type="Proteomes" id="UP000207645">
    <property type="component" value="Segment"/>
</dbReference>
<evidence type="ECO:0000313" key="2">
    <source>
        <dbReference type="EMBL" id="AIK67806.1"/>
    </source>
</evidence>
<dbReference type="InterPro" id="IPR056577">
    <property type="entry name" value="Phage_Gp84"/>
</dbReference>
<organism evidence="2 3">
    <name type="scientific">Mycobacterium phage Piro94</name>
    <dbReference type="NCBI Taxonomy" id="1527520"/>
    <lineage>
        <taxon>Viruses</taxon>
        <taxon>Duplodnaviria</taxon>
        <taxon>Heunggongvirae</taxon>
        <taxon>Uroviricota</taxon>
        <taxon>Caudoviricetes</taxon>
        <taxon>Turbidovirus</taxon>
        <taxon>Turbidovirus piro94</taxon>
    </lineage>
</organism>
<evidence type="ECO:0000259" key="1">
    <source>
        <dbReference type="Pfam" id="PF23794"/>
    </source>
</evidence>
<feature type="domain" description="Gp84-like" evidence="1">
    <location>
        <begin position="1"/>
        <end position="64"/>
    </location>
</feature>
<dbReference type="Pfam" id="PF23794">
    <property type="entry name" value="Phage_Gp84"/>
    <property type="match status" value="1"/>
</dbReference>
<dbReference type="GeneID" id="26625445"/>
<dbReference type="EMBL" id="KM197169">
    <property type="protein sequence ID" value="AIK67806.1"/>
    <property type="molecule type" value="Genomic_DNA"/>
</dbReference>
<sequence length="68" mass="7755">MFSLTVSKISSDKSITIDSSHRQPLVDHLEASTKRNGFEVTWNEPLKNGDILRDGQIVALWEITWRDA</sequence>
<proteinExistence type="predicted"/>
<gene>
    <name evidence="2" type="ORF">PBI_PIRO94_90</name>
</gene>
<dbReference type="RefSeq" id="YP_009198303.1">
    <property type="nucleotide sequence ID" value="NC_028794.1"/>
</dbReference>
<evidence type="ECO:0000313" key="3">
    <source>
        <dbReference type="Proteomes" id="UP000207645"/>
    </source>
</evidence>
<protein>
    <recommendedName>
        <fullName evidence="1">Gp84-like domain-containing protein</fullName>
    </recommendedName>
</protein>
<keyword evidence="3" id="KW-1185">Reference proteome</keyword>
<name>A0A076YP28_9CAUD</name>
<dbReference type="KEGG" id="vg:26625445"/>
<accession>A0A076YP28</accession>
<reference evidence="2 3" key="1">
    <citation type="submission" date="2014-07" db="EMBL/GenBank/DDBJ databases">
        <authorList>
            <person name="Edwards J.M."/>
            <person name="Maric E."/>
            <person name="Piro B.S."/>
            <person name="Zarchy R.E."/>
            <person name="Bollivar D.W."/>
            <person name="Anders K.R."/>
            <person name="Braun M.A."/>
            <person name="Delesalle V.A."/>
            <person name="Hughes L.E."/>
            <person name="Ware V.C."/>
            <person name="Bradley K.W."/>
            <person name="Barker L.P."/>
            <person name="Asai D.J."/>
            <person name="Bowman C.A."/>
            <person name="Russell D.A."/>
            <person name="Pope W.H."/>
            <person name="Jacobs-Sera D."/>
            <person name="Hendrix R.W."/>
            <person name="Hatfull G.F."/>
        </authorList>
    </citation>
    <scope>NUCLEOTIDE SEQUENCE [LARGE SCALE GENOMIC DNA]</scope>
</reference>